<proteinExistence type="predicted"/>
<evidence type="ECO:0000313" key="2">
    <source>
        <dbReference type="EMBL" id="GFO14432.1"/>
    </source>
</evidence>
<keyword evidence="3" id="KW-1185">Reference proteome</keyword>
<dbReference type="AlphaFoldDB" id="A0AAV4B5R6"/>
<gene>
    <name evidence="2" type="ORF">PoB_004093700</name>
</gene>
<accession>A0AAV4B5R6</accession>
<name>A0AAV4B5R6_9GAST</name>
<comment type="caution">
    <text evidence="2">The sequence shown here is derived from an EMBL/GenBank/DDBJ whole genome shotgun (WGS) entry which is preliminary data.</text>
</comment>
<organism evidence="2 3">
    <name type="scientific">Plakobranchus ocellatus</name>
    <dbReference type="NCBI Taxonomy" id="259542"/>
    <lineage>
        <taxon>Eukaryota</taxon>
        <taxon>Metazoa</taxon>
        <taxon>Spiralia</taxon>
        <taxon>Lophotrochozoa</taxon>
        <taxon>Mollusca</taxon>
        <taxon>Gastropoda</taxon>
        <taxon>Heterobranchia</taxon>
        <taxon>Euthyneura</taxon>
        <taxon>Panpulmonata</taxon>
        <taxon>Sacoglossa</taxon>
        <taxon>Placobranchoidea</taxon>
        <taxon>Plakobranchidae</taxon>
        <taxon>Plakobranchus</taxon>
    </lineage>
</organism>
<dbReference type="Proteomes" id="UP000735302">
    <property type="component" value="Unassembled WGS sequence"/>
</dbReference>
<reference evidence="2 3" key="1">
    <citation type="journal article" date="2021" name="Elife">
        <title>Chloroplast acquisition without the gene transfer in kleptoplastic sea slugs, Plakobranchus ocellatus.</title>
        <authorList>
            <person name="Maeda T."/>
            <person name="Takahashi S."/>
            <person name="Yoshida T."/>
            <person name="Shimamura S."/>
            <person name="Takaki Y."/>
            <person name="Nagai Y."/>
            <person name="Toyoda A."/>
            <person name="Suzuki Y."/>
            <person name="Arimoto A."/>
            <person name="Ishii H."/>
            <person name="Satoh N."/>
            <person name="Nishiyama T."/>
            <person name="Hasebe M."/>
            <person name="Maruyama T."/>
            <person name="Minagawa J."/>
            <person name="Obokata J."/>
            <person name="Shigenobu S."/>
        </authorList>
    </citation>
    <scope>NUCLEOTIDE SEQUENCE [LARGE SCALE GENOMIC DNA]</scope>
</reference>
<evidence type="ECO:0000256" key="1">
    <source>
        <dbReference type="SAM" id="MobiDB-lite"/>
    </source>
</evidence>
<feature type="region of interest" description="Disordered" evidence="1">
    <location>
        <begin position="1"/>
        <end position="43"/>
    </location>
</feature>
<dbReference type="EMBL" id="BLXT01004562">
    <property type="protein sequence ID" value="GFO14432.1"/>
    <property type="molecule type" value="Genomic_DNA"/>
</dbReference>
<evidence type="ECO:0000313" key="3">
    <source>
        <dbReference type="Proteomes" id="UP000735302"/>
    </source>
</evidence>
<sequence>MRGDVRCREMGSRGEAERRESEGRCEMPGDGEMGRNRKEGSPEKHIKKISLDVAHASNVGHSRAATVDAICCRPKTFLAREPG</sequence>
<protein>
    <submittedName>
        <fullName evidence="2">Uncharacterized protein</fullName>
    </submittedName>
</protein>